<dbReference type="InterPro" id="IPR003034">
    <property type="entry name" value="SAP_dom"/>
</dbReference>
<name>A0A6C0LI23_9ZZZZ</name>
<dbReference type="AlphaFoldDB" id="A0A6C0LI23"/>
<dbReference type="EMBL" id="MN740503">
    <property type="protein sequence ID" value="QHU30080.1"/>
    <property type="molecule type" value="Genomic_DNA"/>
</dbReference>
<protein>
    <recommendedName>
        <fullName evidence="1">SAP domain-containing protein</fullName>
    </recommendedName>
</protein>
<proteinExistence type="predicted"/>
<dbReference type="InterPro" id="IPR036361">
    <property type="entry name" value="SAP_dom_sf"/>
</dbReference>
<accession>A0A6C0LI23</accession>
<dbReference type="SUPFAM" id="SSF68906">
    <property type="entry name" value="SAP domain"/>
    <property type="match status" value="1"/>
</dbReference>
<evidence type="ECO:0000313" key="2">
    <source>
        <dbReference type="EMBL" id="QHU30080.1"/>
    </source>
</evidence>
<reference evidence="2" key="1">
    <citation type="journal article" date="2020" name="Nature">
        <title>Giant virus diversity and host interactions through global metagenomics.</title>
        <authorList>
            <person name="Schulz F."/>
            <person name="Roux S."/>
            <person name="Paez-Espino D."/>
            <person name="Jungbluth S."/>
            <person name="Walsh D.A."/>
            <person name="Denef V.J."/>
            <person name="McMahon K.D."/>
            <person name="Konstantinidis K.T."/>
            <person name="Eloe-Fadrosh E.A."/>
            <person name="Kyrpides N.C."/>
            <person name="Woyke T."/>
        </authorList>
    </citation>
    <scope>NUCLEOTIDE SEQUENCE</scope>
    <source>
        <strain evidence="2">GVMAG-M-3300027833-11</strain>
    </source>
</reference>
<sequence length="340" mass="39708">MENEMVGRIIKCLGKEKKTRKRRRVTDDEYAILLPGEHMLLESRNYRVSQLKDMCRYYKLRLSGNKDEVTKRVYNHLYFSKFAIIIQKRVKKYLLNAYLKAKGPAFIKRKLCVNDCDFFTMDPVTEIPHEQFISYTDLDKMVYGFDILSLHNMISKSNPPYKNPYNRNELPEYLMNNCKKIERMSSFFGETNVTIEEEEVVDETKLLELRLLTLFQEINELGNYADHNWLWSLPRVQLIRYIAQLYDIWAYRANLTNEVKQEICPPTGNPFIGVPVHALPTLDRNRLMQSAISIIQSMVLRSTDIPTRALGANYVLSALTIVNESAALSLPWLYQAVALN</sequence>
<organism evidence="2">
    <name type="scientific">viral metagenome</name>
    <dbReference type="NCBI Taxonomy" id="1070528"/>
    <lineage>
        <taxon>unclassified sequences</taxon>
        <taxon>metagenomes</taxon>
        <taxon>organismal metagenomes</taxon>
    </lineage>
</organism>
<dbReference type="PROSITE" id="PS50800">
    <property type="entry name" value="SAP"/>
    <property type="match status" value="1"/>
</dbReference>
<feature type="domain" description="SAP" evidence="1">
    <location>
        <begin position="43"/>
        <end position="77"/>
    </location>
</feature>
<evidence type="ECO:0000259" key="1">
    <source>
        <dbReference type="PROSITE" id="PS50800"/>
    </source>
</evidence>